<keyword evidence="1" id="KW-1133">Transmembrane helix</keyword>
<accession>A0A810QAW2</accession>
<proteinExistence type="predicted"/>
<keyword evidence="1" id="KW-0812">Transmembrane</keyword>
<keyword evidence="1" id="KW-0472">Membrane</keyword>
<sequence>MTISAALKELILDRAAHDPGIHLMELKEKPMSNLTFFFVLLGVCTFTRGLFWVVDKLEGRV</sequence>
<dbReference type="EMBL" id="AP023420">
    <property type="protein sequence ID" value="BCK85410.1"/>
    <property type="molecule type" value="Genomic_DNA"/>
</dbReference>
<organism evidence="2 3">
    <name type="scientific">Pusillibacter faecalis</name>
    <dbReference type="NCBI Taxonomy" id="2714358"/>
    <lineage>
        <taxon>Bacteria</taxon>
        <taxon>Bacillati</taxon>
        <taxon>Bacillota</taxon>
        <taxon>Clostridia</taxon>
        <taxon>Eubacteriales</taxon>
        <taxon>Oscillospiraceae</taxon>
        <taxon>Pusillibacter</taxon>
    </lineage>
</organism>
<dbReference type="AlphaFoldDB" id="A0A810QAW2"/>
<name>A0A810QAW2_9FIRM</name>
<evidence type="ECO:0000313" key="3">
    <source>
        <dbReference type="Proteomes" id="UP000679848"/>
    </source>
</evidence>
<reference evidence="2" key="1">
    <citation type="submission" date="2020-09" db="EMBL/GenBank/DDBJ databases">
        <title>New species isolated from human feces.</title>
        <authorList>
            <person name="Kitahara M."/>
            <person name="Shigeno Y."/>
            <person name="Shime M."/>
            <person name="Matsumoto Y."/>
            <person name="Nakamura S."/>
            <person name="Motooka D."/>
            <person name="Fukuoka S."/>
            <person name="Nishikawa H."/>
            <person name="Benno Y."/>
        </authorList>
    </citation>
    <scope>NUCLEOTIDE SEQUENCE</scope>
    <source>
        <strain evidence="2">MM59</strain>
    </source>
</reference>
<dbReference type="KEGG" id="pfaa:MM59RIKEN_27290"/>
<gene>
    <name evidence="2" type="ORF">MM59RIKEN_27290</name>
</gene>
<protein>
    <submittedName>
        <fullName evidence="2">Uncharacterized protein</fullName>
    </submittedName>
</protein>
<dbReference type="Proteomes" id="UP000679848">
    <property type="component" value="Chromosome"/>
</dbReference>
<keyword evidence="3" id="KW-1185">Reference proteome</keyword>
<evidence type="ECO:0000256" key="1">
    <source>
        <dbReference type="SAM" id="Phobius"/>
    </source>
</evidence>
<feature type="transmembrane region" description="Helical" evidence="1">
    <location>
        <begin position="34"/>
        <end position="54"/>
    </location>
</feature>
<evidence type="ECO:0000313" key="2">
    <source>
        <dbReference type="EMBL" id="BCK85410.1"/>
    </source>
</evidence>